<feature type="domain" description="NAD(P)-binding" evidence="3">
    <location>
        <begin position="8"/>
        <end position="194"/>
    </location>
</feature>
<dbReference type="AlphaFoldDB" id="A0A1E2UNQ4"/>
<evidence type="ECO:0000256" key="1">
    <source>
        <dbReference type="ARBA" id="ARBA00022531"/>
    </source>
</evidence>
<dbReference type="PANTHER" id="PTHR47128">
    <property type="match status" value="1"/>
</dbReference>
<dbReference type="GO" id="GO:0009523">
    <property type="term" value="C:photosystem II"/>
    <property type="evidence" value="ECO:0007669"/>
    <property type="project" value="UniProtKB-KW"/>
</dbReference>
<keyword evidence="2" id="KW-0604">Photosystem II</keyword>
<dbReference type="STRING" id="1818881.A3196_05985"/>
<dbReference type="SUPFAM" id="SSF51735">
    <property type="entry name" value="NAD(P)-binding Rossmann-fold domains"/>
    <property type="match status" value="1"/>
</dbReference>
<comment type="caution">
    <text evidence="4">The sequence shown here is derived from an EMBL/GenBank/DDBJ whole genome shotgun (WGS) entry which is preliminary data.</text>
</comment>
<evidence type="ECO:0000256" key="2">
    <source>
        <dbReference type="ARBA" id="ARBA00023276"/>
    </source>
</evidence>
<sequence>MNRVLIAGATGYLGGYIAKELVKLSYPVRALVRNPEKLKQNKIEVTEIVQSEITRPDSIKDCCKNIDVVISTVGITRQKEGLTYMDVDYQANMNLLQEAKKHGVKKFIYISVLNGENLRDLKICEAKELFVKQLIESGLDYCIIRPNGFFSDMTEFYKMATKGRVYLFGDGELKTNPIHGEDLAAVCIEAIQKPDQEIKVGGPETLSHNEIATVAFDALGIKPKITHIPNWVRVVTLKIVRLFTGSKVYGPIEFFMTVMAMDMVAPEYGRHTLREYFTNLNQVNR</sequence>
<proteinExistence type="predicted"/>
<evidence type="ECO:0000313" key="4">
    <source>
        <dbReference type="EMBL" id="ODB96347.1"/>
    </source>
</evidence>
<dbReference type="Pfam" id="PF13460">
    <property type="entry name" value="NAD_binding_10"/>
    <property type="match status" value="1"/>
</dbReference>
<dbReference type="InterPro" id="IPR016040">
    <property type="entry name" value="NAD(P)-bd_dom"/>
</dbReference>
<dbReference type="CDD" id="cd05243">
    <property type="entry name" value="SDR_a5"/>
    <property type="match status" value="1"/>
</dbReference>
<dbReference type="OrthoDB" id="9776313at2"/>
<dbReference type="InterPro" id="IPR044256">
    <property type="entry name" value="HCF244-like"/>
</dbReference>
<accession>A0A1E2UNQ4</accession>
<evidence type="ECO:0000259" key="3">
    <source>
        <dbReference type="Pfam" id="PF13460"/>
    </source>
</evidence>
<dbReference type="RefSeq" id="WP_069015432.1">
    <property type="nucleotide sequence ID" value="NZ_LVJW01000006.1"/>
</dbReference>
<keyword evidence="1" id="KW-0602">Photosynthesis</keyword>
<evidence type="ECO:0000313" key="5">
    <source>
        <dbReference type="Proteomes" id="UP000094849"/>
    </source>
</evidence>
<name>A0A1E2UNQ4_9GAMM</name>
<keyword evidence="5" id="KW-1185">Reference proteome</keyword>
<dbReference type="GO" id="GO:0015979">
    <property type="term" value="P:photosynthesis"/>
    <property type="evidence" value="ECO:0007669"/>
    <property type="project" value="UniProtKB-KW"/>
</dbReference>
<protein>
    <submittedName>
        <fullName evidence="4">NAD-dependent dehydratase</fullName>
    </submittedName>
</protein>
<dbReference type="EMBL" id="LVJZ01000003">
    <property type="protein sequence ID" value="ODB96347.1"/>
    <property type="molecule type" value="Genomic_DNA"/>
</dbReference>
<organism evidence="4 5">
    <name type="scientific">Candidatus Thiodiazotropha endoloripes</name>
    <dbReference type="NCBI Taxonomy" id="1818881"/>
    <lineage>
        <taxon>Bacteria</taxon>
        <taxon>Pseudomonadati</taxon>
        <taxon>Pseudomonadota</taxon>
        <taxon>Gammaproteobacteria</taxon>
        <taxon>Chromatiales</taxon>
        <taxon>Sedimenticolaceae</taxon>
        <taxon>Candidatus Thiodiazotropha</taxon>
    </lineage>
</organism>
<dbReference type="PANTHER" id="PTHR47128:SF2">
    <property type="entry name" value="PROTEIN HIGH CHLOROPHYLL FLUORESCENCE PHENOTYPE 244, CHLOROPLASTIC"/>
    <property type="match status" value="1"/>
</dbReference>
<dbReference type="InterPro" id="IPR036291">
    <property type="entry name" value="NAD(P)-bd_dom_sf"/>
</dbReference>
<reference evidence="4 5" key="1">
    <citation type="submission" date="2016-03" db="EMBL/GenBank/DDBJ databases">
        <title>Chemosynthetic sulphur-oxidizing symbionts of marine invertebrate animals are capable of nitrogen fixation.</title>
        <authorList>
            <person name="Petersen J.M."/>
            <person name="Kemper A."/>
            <person name="Gruber-Vodicka H."/>
            <person name="Cardini U."/>
            <person name="Geest Mvander."/>
            <person name="Kleiner M."/>
            <person name="Bulgheresi S."/>
            <person name="Fussmann M."/>
            <person name="Herbold C."/>
            <person name="Seah B.K.B."/>
            <person name="Antony C.Paul."/>
            <person name="Liu D."/>
            <person name="Belitz A."/>
            <person name="Weber M."/>
        </authorList>
    </citation>
    <scope>NUCLEOTIDE SEQUENCE [LARGE SCALE GENOMIC DNA]</scope>
    <source>
        <strain evidence="4">G_D</strain>
    </source>
</reference>
<gene>
    <name evidence="4" type="ORF">A3196_05985</name>
</gene>
<dbReference type="Gene3D" id="3.40.50.720">
    <property type="entry name" value="NAD(P)-binding Rossmann-like Domain"/>
    <property type="match status" value="1"/>
</dbReference>
<dbReference type="Proteomes" id="UP000094849">
    <property type="component" value="Unassembled WGS sequence"/>
</dbReference>